<dbReference type="InterPro" id="IPR013830">
    <property type="entry name" value="SGNH_hydro"/>
</dbReference>
<dbReference type="Proteomes" id="UP000252585">
    <property type="component" value="Unassembled WGS sequence"/>
</dbReference>
<feature type="compositionally biased region" description="Acidic residues" evidence="1">
    <location>
        <begin position="46"/>
        <end position="67"/>
    </location>
</feature>
<evidence type="ECO:0000313" key="3">
    <source>
        <dbReference type="EMBL" id="RCW77522.1"/>
    </source>
</evidence>
<accession>A0A368YBE6</accession>
<dbReference type="EMBL" id="QPJJ01000001">
    <property type="protein sequence ID" value="RCW77522.1"/>
    <property type="molecule type" value="Genomic_DNA"/>
</dbReference>
<feature type="domain" description="SGNH hydrolase-type esterase" evidence="2">
    <location>
        <begin position="94"/>
        <end position="283"/>
    </location>
</feature>
<dbReference type="InterPro" id="IPR051532">
    <property type="entry name" value="Ester_Hydrolysis_Enzymes"/>
</dbReference>
<dbReference type="AlphaFoldDB" id="A0A368YBE6"/>
<evidence type="ECO:0000259" key="2">
    <source>
        <dbReference type="Pfam" id="PF13472"/>
    </source>
</evidence>
<dbReference type="RefSeq" id="WP_114351444.1">
    <property type="nucleotide sequence ID" value="NZ_QPJJ01000001.1"/>
</dbReference>
<sequence length="314" mass="36133">MKGNKAVIIILASLVIFIVMVSYVAAIFEEPTQTTENVRPIAEEEQRVEEELAENEEDETDEEEEGFSQDFRETVKDVVEGALNIFKKETHIVAVGDSLTQGVGDETGNAGYIGILEDRLVDNDFKVSFENYGVRGNQTKHLIKRLEENEDLRSSLENADVVLLTIGANDIMRIMRDNFTNLTEEPFMADRDDYEVRMSTILEIITELQPEADIYLLGFFNPFEKYFGDIPALNEIMIRWNDSSKRVAESFEQVTFIPMKDIYKNREGNFFAEDYIHPNREGYVIIANRVQSYMQAALEEDENEEEAEQDQDEE</sequence>
<reference evidence="3 4" key="1">
    <citation type="submission" date="2018-07" db="EMBL/GenBank/DDBJ databases">
        <title>Genomic Encyclopedia of Type Strains, Phase IV (KMG-IV): sequencing the most valuable type-strain genomes for metagenomic binning, comparative biology and taxonomic classification.</title>
        <authorList>
            <person name="Goeker M."/>
        </authorList>
    </citation>
    <scope>NUCLEOTIDE SEQUENCE [LARGE SCALE GENOMIC DNA]</scope>
    <source>
        <strain evidence="3 4">DSM 27696</strain>
    </source>
</reference>
<dbReference type="OrthoDB" id="252349at2"/>
<evidence type="ECO:0000313" key="4">
    <source>
        <dbReference type="Proteomes" id="UP000252585"/>
    </source>
</evidence>
<gene>
    <name evidence="3" type="ORF">DFR57_101398</name>
</gene>
<protein>
    <submittedName>
        <fullName evidence="3">Lysophospholipase L1-like esterase</fullName>
    </submittedName>
</protein>
<organism evidence="3 4">
    <name type="scientific">Saliterribacillus persicus</name>
    <dbReference type="NCBI Taxonomy" id="930114"/>
    <lineage>
        <taxon>Bacteria</taxon>
        <taxon>Bacillati</taxon>
        <taxon>Bacillota</taxon>
        <taxon>Bacilli</taxon>
        <taxon>Bacillales</taxon>
        <taxon>Bacillaceae</taxon>
        <taxon>Saliterribacillus</taxon>
    </lineage>
</organism>
<dbReference type="Pfam" id="PF13472">
    <property type="entry name" value="Lipase_GDSL_2"/>
    <property type="match status" value="1"/>
</dbReference>
<dbReference type="Gene3D" id="3.40.50.1110">
    <property type="entry name" value="SGNH hydrolase"/>
    <property type="match status" value="1"/>
</dbReference>
<keyword evidence="4" id="KW-1185">Reference proteome</keyword>
<name>A0A368YBE6_9BACI</name>
<dbReference type="SUPFAM" id="SSF52266">
    <property type="entry name" value="SGNH hydrolase"/>
    <property type="match status" value="1"/>
</dbReference>
<evidence type="ECO:0000256" key="1">
    <source>
        <dbReference type="SAM" id="MobiDB-lite"/>
    </source>
</evidence>
<feature type="region of interest" description="Disordered" evidence="1">
    <location>
        <begin position="34"/>
        <end position="68"/>
    </location>
</feature>
<dbReference type="GO" id="GO:0004622">
    <property type="term" value="F:phosphatidylcholine lysophospholipase activity"/>
    <property type="evidence" value="ECO:0007669"/>
    <property type="project" value="TreeGrafter"/>
</dbReference>
<proteinExistence type="predicted"/>
<comment type="caution">
    <text evidence="3">The sequence shown here is derived from an EMBL/GenBank/DDBJ whole genome shotgun (WGS) entry which is preliminary data.</text>
</comment>
<dbReference type="InterPro" id="IPR036514">
    <property type="entry name" value="SGNH_hydro_sf"/>
</dbReference>
<dbReference type="PANTHER" id="PTHR30383:SF27">
    <property type="entry name" value="SPORE GERMINATION LIPASE LIPC"/>
    <property type="match status" value="1"/>
</dbReference>
<dbReference type="PANTHER" id="PTHR30383">
    <property type="entry name" value="THIOESTERASE 1/PROTEASE 1/LYSOPHOSPHOLIPASE L1"/>
    <property type="match status" value="1"/>
</dbReference>